<dbReference type="InterPro" id="IPR010979">
    <property type="entry name" value="Ribosomal_uS13-like_H2TH"/>
</dbReference>
<evidence type="ECO:0000256" key="16">
    <source>
        <dbReference type="PROSITE-ProRule" id="PRU00391"/>
    </source>
</evidence>
<evidence type="ECO:0000256" key="14">
    <source>
        <dbReference type="ARBA" id="ARBA00023295"/>
    </source>
</evidence>
<dbReference type="AlphaFoldDB" id="A0A147JTZ1"/>
<proteinExistence type="inferred from homology"/>
<dbReference type="STRING" id="1776334.APZ16_01590"/>
<evidence type="ECO:0000256" key="1">
    <source>
        <dbReference type="ARBA" id="ARBA00001668"/>
    </source>
</evidence>
<evidence type="ECO:0000313" key="20">
    <source>
        <dbReference type="Proteomes" id="UP000074294"/>
    </source>
</evidence>
<dbReference type="PROSITE" id="PS01242">
    <property type="entry name" value="ZF_FPG_1"/>
    <property type="match status" value="1"/>
</dbReference>
<keyword evidence="14" id="KW-0326">Glycosidase</keyword>
<dbReference type="HAMAP" id="MF_00103">
    <property type="entry name" value="Fapy_DNA_glycosyl"/>
    <property type="match status" value="1"/>
</dbReference>
<comment type="catalytic activity">
    <reaction evidence="1">
        <text>Hydrolysis of DNA containing ring-opened 7-methylguanine residues, releasing 2,6-diamino-4-hydroxy-5-(N-methyl)formamidopyrimidine.</text>
        <dbReference type="EC" id="3.2.2.23"/>
    </reaction>
</comment>
<dbReference type="InterPro" id="IPR012319">
    <property type="entry name" value="FPG_cat"/>
</dbReference>
<dbReference type="SUPFAM" id="SSF57716">
    <property type="entry name" value="Glucocorticoid receptor-like (DNA-binding domain)"/>
    <property type="match status" value="1"/>
</dbReference>
<dbReference type="GO" id="GO:0034039">
    <property type="term" value="F:8-oxo-7,8-dihydroguanine DNA N-glycosylase activity"/>
    <property type="evidence" value="ECO:0007669"/>
    <property type="project" value="TreeGrafter"/>
</dbReference>
<keyword evidence="5" id="KW-0479">Metal-binding</keyword>
<dbReference type="GO" id="GO:0008270">
    <property type="term" value="F:zinc ion binding"/>
    <property type="evidence" value="ECO:0007669"/>
    <property type="project" value="UniProtKB-KW"/>
</dbReference>
<dbReference type="GO" id="GO:0140078">
    <property type="term" value="F:class I DNA-(apurinic or apyrimidinic site) endonuclease activity"/>
    <property type="evidence" value="ECO:0007669"/>
    <property type="project" value="UniProtKB-EC"/>
</dbReference>
<dbReference type="Pfam" id="PF06831">
    <property type="entry name" value="H2TH"/>
    <property type="match status" value="1"/>
</dbReference>
<evidence type="ECO:0000256" key="3">
    <source>
        <dbReference type="ARBA" id="ARBA00009409"/>
    </source>
</evidence>
<evidence type="ECO:0000259" key="17">
    <source>
        <dbReference type="PROSITE" id="PS51066"/>
    </source>
</evidence>
<dbReference type="GO" id="GO:0003684">
    <property type="term" value="F:damaged DNA binding"/>
    <property type="evidence" value="ECO:0007669"/>
    <property type="project" value="InterPro"/>
</dbReference>
<comment type="catalytic activity">
    <reaction evidence="15">
        <text>2'-deoxyribonucleotide-(2'-deoxyribose 5'-phosphate)-2'-deoxyribonucleotide-DNA = a 3'-end 2'-deoxyribonucleotide-(2,3-dehydro-2,3-deoxyribose 5'-phosphate)-DNA + a 5'-end 5'-phospho-2'-deoxyribonucleoside-DNA + H(+)</text>
        <dbReference type="Rhea" id="RHEA:66592"/>
        <dbReference type="Rhea" id="RHEA-COMP:13180"/>
        <dbReference type="Rhea" id="RHEA-COMP:16897"/>
        <dbReference type="Rhea" id="RHEA-COMP:17067"/>
        <dbReference type="ChEBI" id="CHEBI:15378"/>
        <dbReference type="ChEBI" id="CHEBI:136412"/>
        <dbReference type="ChEBI" id="CHEBI:157695"/>
        <dbReference type="ChEBI" id="CHEBI:167181"/>
        <dbReference type="EC" id="4.2.99.18"/>
    </reaction>
</comment>
<dbReference type="EMBL" id="LQMQ01000052">
    <property type="protein sequence ID" value="KUO39911.1"/>
    <property type="molecule type" value="Genomic_DNA"/>
</dbReference>
<dbReference type="InterPro" id="IPR035937">
    <property type="entry name" value="FPG_N"/>
</dbReference>
<feature type="domain" description="FPG-type" evidence="17">
    <location>
        <begin position="233"/>
        <end position="267"/>
    </location>
</feature>
<keyword evidence="11" id="KW-0234">DNA repair</keyword>
<protein>
    <recommendedName>
        <fullName evidence="21">Formamidopyrimidine-DNA glycosylase</fullName>
    </recommendedName>
</protein>
<keyword evidence="10" id="KW-0238">DNA-binding</keyword>
<organism evidence="19 20">
    <name type="scientific">Hadarchaeum yellowstonense</name>
    <dbReference type="NCBI Taxonomy" id="1776334"/>
    <lineage>
        <taxon>Archaea</taxon>
        <taxon>Methanobacteriati</taxon>
        <taxon>Candidatus Hadarchaeota</taxon>
        <taxon>Candidatus Hadarchaeia</taxon>
        <taxon>Candidatus Hadarchaeales</taxon>
        <taxon>Candidatus Hadarchaeaceae</taxon>
        <taxon>Candidatus Hadarchaeum</taxon>
    </lineage>
</organism>
<feature type="domain" description="Formamidopyrimidine-DNA glycosylase catalytic" evidence="18">
    <location>
        <begin position="2"/>
        <end position="112"/>
    </location>
</feature>
<dbReference type="NCBIfam" id="NF002211">
    <property type="entry name" value="PRK01103.1"/>
    <property type="match status" value="1"/>
</dbReference>
<dbReference type="PANTHER" id="PTHR22993">
    <property type="entry name" value="FORMAMIDOPYRIMIDINE-DNA GLYCOSYLASE"/>
    <property type="match status" value="1"/>
</dbReference>
<keyword evidence="9" id="KW-0862">Zinc</keyword>
<dbReference type="InterPro" id="IPR000214">
    <property type="entry name" value="Znf_DNA_glyclase/AP_lyase"/>
</dbReference>
<comment type="similarity">
    <text evidence="3">Belongs to the FPG family.</text>
</comment>
<evidence type="ECO:0000256" key="15">
    <source>
        <dbReference type="ARBA" id="ARBA00044632"/>
    </source>
</evidence>
<dbReference type="SUPFAM" id="SSF81624">
    <property type="entry name" value="N-terminal domain of MutM-like DNA repair proteins"/>
    <property type="match status" value="1"/>
</dbReference>
<dbReference type="SMART" id="SM00898">
    <property type="entry name" value="Fapy_DNA_glyco"/>
    <property type="match status" value="1"/>
</dbReference>
<evidence type="ECO:0000313" key="19">
    <source>
        <dbReference type="EMBL" id="KUO39911.1"/>
    </source>
</evidence>
<dbReference type="NCBIfam" id="TIGR00577">
    <property type="entry name" value="fpg"/>
    <property type="match status" value="1"/>
</dbReference>
<keyword evidence="6" id="KW-0227">DNA damage</keyword>
<dbReference type="InterPro" id="IPR020629">
    <property type="entry name" value="FPG_Glyclase"/>
</dbReference>
<dbReference type="Pfam" id="PF01149">
    <property type="entry name" value="Fapy_DNA_glyco"/>
    <property type="match status" value="1"/>
</dbReference>
<comment type="cofactor">
    <cofactor evidence="2">
        <name>Zn(2+)</name>
        <dbReference type="ChEBI" id="CHEBI:29105"/>
    </cofactor>
</comment>
<dbReference type="Gene3D" id="3.20.190.10">
    <property type="entry name" value="MutM-like, N-terminal"/>
    <property type="match status" value="1"/>
</dbReference>
<keyword evidence="7 16" id="KW-0863">Zinc-finger</keyword>
<evidence type="ECO:0000256" key="2">
    <source>
        <dbReference type="ARBA" id="ARBA00001947"/>
    </source>
</evidence>
<dbReference type="PROSITE" id="PS51068">
    <property type="entry name" value="FPG_CAT"/>
    <property type="match status" value="1"/>
</dbReference>
<evidence type="ECO:0008006" key="21">
    <source>
        <dbReference type="Google" id="ProtNLM"/>
    </source>
</evidence>
<evidence type="ECO:0000256" key="7">
    <source>
        <dbReference type="ARBA" id="ARBA00022771"/>
    </source>
</evidence>
<evidence type="ECO:0000256" key="9">
    <source>
        <dbReference type="ARBA" id="ARBA00022833"/>
    </source>
</evidence>
<comment type="caution">
    <text evidence="19">The sequence shown here is derived from an EMBL/GenBank/DDBJ whole genome shotgun (WGS) entry which is preliminary data.</text>
</comment>
<dbReference type="Gene3D" id="1.10.8.50">
    <property type="match status" value="1"/>
</dbReference>
<dbReference type="SMART" id="SM01232">
    <property type="entry name" value="H2TH"/>
    <property type="match status" value="1"/>
</dbReference>
<dbReference type="FunFam" id="1.10.8.50:FF:000003">
    <property type="entry name" value="Formamidopyrimidine-DNA glycosylase"/>
    <property type="match status" value="1"/>
</dbReference>
<dbReference type="InterPro" id="IPR015886">
    <property type="entry name" value="H2TH_FPG"/>
</dbReference>
<evidence type="ECO:0000259" key="18">
    <source>
        <dbReference type="PROSITE" id="PS51068"/>
    </source>
</evidence>
<dbReference type="Proteomes" id="UP000074294">
    <property type="component" value="Unassembled WGS sequence"/>
</dbReference>
<evidence type="ECO:0000256" key="10">
    <source>
        <dbReference type="ARBA" id="ARBA00023125"/>
    </source>
</evidence>
<dbReference type="SUPFAM" id="SSF46946">
    <property type="entry name" value="S13-like H2TH domain"/>
    <property type="match status" value="1"/>
</dbReference>
<reference evidence="19 20" key="1">
    <citation type="journal article" date="2016" name="Nat. Microbiol.">
        <title>Genomic inference of the metabolism of cosmopolitan subsurface Archaea, Hadesarchaea.</title>
        <authorList>
            <person name="Baker B.J."/>
            <person name="Saw J.H."/>
            <person name="Lind A.E."/>
            <person name="Lazar C.S."/>
            <person name="Hinrichs K.-U."/>
            <person name="Teske A.P."/>
            <person name="Ettema T.J."/>
        </authorList>
    </citation>
    <scope>NUCLEOTIDE SEQUENCE [LARGE SCALE GENOMIC DNA]</scope>
</reference>
<accession>A0A147JTZ1</accession>
<comment type="subunit">
    <text evidence="4">Monomer.</text>
</comment>
<name>A0A147JTZ1_HADYE</name>
<evidence type="ECO:0000256" key="13">
    <source>
        <dbReference type="ARBA" id="ARBA00023268"/>
    </source>
</evidence>
<evidence type="ECO:0000256" key="4">
    <source>
        <dbReference type="ARBA" id="ARBA00011245"/>
    </source>
</evidence>
<evidence type="ECO:0000256" key="8">
    <source>
        <dbReference type="ARBA" id="ARBA00022801"/>
    </source>
</evidence>
<dbReference type="Pfam" id="PF06827">
    <property type="entry name" value="zf-FPG_IleRS"/>
    <property type="match status" value="1"/>
</dbReference>
<gene>
    <name evidence="19" type="ORF">APZ16_01590</name>
</gene>
<keyword evidence="12" id="KW-0456">Lyase</keyword>
<dbReference type="PROSITE" id="PS51066">
    <property type="entry name" value="ZF_FPG_2"/>
    <property type="match status" value="1"/>
</dbReference>
<keyword evidence="13" id="KW-0511">Multifunctional enzyme</keyword>
<dbReference type="InterPro" id="IPR015887">
    <property type="entry name" value="DNA_glyclase_Znf_dom_DNA_BS"/>
</dbReference>
<evidence type="ECO:0000256" key="5">
    <source>
        <dbReference type="ARBA" id="ARBA00022723"/>
    </source>
</evidence>
<dbReference type="InterPro" id="IPR010663">
    <property type="entry name" value="Znf_FPG/IleRS"/>
</dbReference>
<dbReference type="CDD" id="cd08966">
    <property type="entry name" value="EcFpg-like_N"/>
    <property type="match status" value="1"/>
</dbReference>
<evidence type="ECO:0000256" key="12">
    <source>
        <dbReference type="ARBA" id="ARBA00023239"/>
    </source>
</evidence>
<dbReference type="GO" id="GO:0006284">
    <property type="term" value="P:base-excision repair"/>
    <property type="evidence" value="ECO:0007669"/>
    <property type="project" value="InterPro"/>
</dbReference>
<keyword evidence="8" id="KW-0378">Hydrolase</keyword>
<evidence type="ECO:0000256" key="11">
    <source>
        <dbReference type="ARBA" id="ARBA00023204"/>
    </source>
</evidence>
<sequence>MPELPEVETIKRELSDSLPGREILDVAIGDERPLRGIPPEEFRRRLIGQRFEDISRSGKYLIFHLSGGEKLVVHLRMTGALLLNPKNPKFARIVFKLDDGGCLVFSDVRRFGAMYLVKNEQEVVGGLGVEPLSEKFTPEKLASLLAGRRAPIKAVLLDQSFIAGIGNMYADEALFLAGIHPMTPAGKLSKGQIKRLHRAIQRTLIRAIESGGASVSTYRRPSGDIGTAHFDFKVAHRGGKPCPKCKAAVQRIKIRNRSSYYCPNCQRLR</sequence>
<evidence type="ECO:0000256" key="6">
    <source>
        <dbReference type="ARBA" id="ARBA00022763"/>
    </source>
</evidence>
<dbReference type="PANTHER" id="PTHR22993:SF9">
    <property type="entry name" value="FORMAMIDOPYRIMIDINE-DNA GLYCOSYLASE"/>
    <property type="match status" value="1"/>
</dbReference>